<sequence length="103" mass="10467">MSDAGQGGEVGAEAIELVEAKADEEVTSSGGTCTDTVLLRRDSDAGVASGSPGQEGGSAFAHVLGRGQLSINHPDWSGSMQRLRPTMFLVATAAALVTARPPK</sequence>
<evidence type="ECO:0000313" key="1">
    <source>
        <dbReference type="EMBL" id="CAD9230131.1"/>
    </source>
</evidence>
<dbReference type="AlphaFoldDB" id="A0A7S1XC50"/>
<reference evidence="1" key="1">
    <citation type="submission" date="2021-01" db="EMBL/GenBank/DDBJ databases">
        <authorList>
            <person name="Corre E."/>
            <person name="Pelletier E."/>
            <person name="Niang G."/>
            <person name="Scheremetjew M."/>
            <person name="Finn R."/>
            <person name="Kale V."/>
            <person name="Holt S."/>
            <person name="Cochrane G."/>
            <person name="Meng A."/>
            <person name="Brown T."/>
            <person name="Cohen L."/>
        </authorList>
    </citation>
    <scope>NUCLEOTIDE SEQUENCE</scope>
    <source>
        <strain evidence="1">PLY429</strain>
    </source>
</reference>
<organism evidence="1">
    <name type="scientific">Tetraselmis chuii</name>
    <dbReference type="NCBI Taxonomy" id="63592"/>
    <lineage>
        <taxon>Eukaryota</taxon>
        <taxon>Viridiplantae</taxon>
        <taxon>Chlorophyta</taxon>
        <taxon>core chlorophytes</taxon>
        <taxon>Chlorodendrophyceae</taxon>
        <taxon>Chlorodendrales</taxon>
        <taxon>Chlorodendraceae</taxon>
        <taxon>Tetraselmis</taxon>
    </lineage>
</organism>
<protein>
    <submittedName>
        <fullName evidence="1">Uncharacterized protein</fullName>
    </submittedName>
</protein>
<gene>
    <name evidence="1" type="ORF">TCHU04912_LOCUS22580</name>
</gene>
<accession>A0A7S1XC50</accession>
<proteinExistence type="predicted"/>
<name>A0A7S1XC50_9CHLO</name>
<dbReference type="EMBL" id="HBGG01043660">
    <property type="protein sequence ID" value="CAD9230131.1"/>
    <property type="molecule type" value="Transcribed_RNA"/>
</dbReference>